<feature type="chain" id="PRO_5041311561" description="Secreted protein" evidence="1">
    <location>
        <begin position="25"/>
        <end position="153"/>
    </location>
</feature>
<evidence type="ECO:0000256" key="1">
    <source>
        <dbReference type="SAM" id="SignalP"/>
    </source>
</evidence>
<dbReference type="RefSeq" id="WP_271632864.1">
    <property type="nucleotide sequence ID" value="NZ_CP094970.1"/>
</dbReference>
<dbReference type="Proteomes" id="UP001164390">
    <property type="component" value="Chromosome"/>
</dbReference>
<keyword evidence="3" id="KW-1185">Reference proteome</keyword>
<keyword evidence="1" id="KW-0732">Signal</keyword>
<dbReference type="AlphaFoldDB" id="A0AA46TG25"/>
<evidence type="ECO:0000313" key="2">
    <source>
        <dbReference type="EMBL" id="UYM04204.1"/>
    </source>
</evidence>
<name>A0AA46TG25_9ACTN</name>
<organism evidence="2 3">
    <name type="scientific">Solicola gregarius</name>
    <dbReference type="NCBI Taxonomy" id="2908642"/>
    <lineage>
        <taxon>Bacteria</taxon>
        <taxon>Bacillati</taxon>
        <taxon>Actinomycetota</taxon>
        <taxon>Actinomycetes</taxon>
        <taxon>Propionibacteriales</taxon>
        <taxon>Nocardioidaceae</taxon>
        <taxon>Solicola</taxon>
    </lineage>
</organism>
<feature type="signal peptide" evidence="1">
    <location>
        <begin position="1"/>
        <end position="24"/>
    </location>
</feature>
<dbReference type="KEGG" id="sgrg:L0C25_16865"/>
<reference evidence="2" key="1">
    <citation type="submission" date="2022-01" db="EMBL/GenBank/DDBJ databases">
        <title>Nocardioidaceae gen. sp. A5X3R13.</title>
        <authorList>
            <person name="Lopez Marin M.A."/>
            <person name="Uhlik O."/>
        </authorList>
    </citation>
    <scope>NUCLEOTIDE SEQUENCE</scope>
    <source>
        <strain evidence="2">A5X3R13</strain>
    </source>
</reference>
<proteinExistence type="predicted"/>
<protein>
    <recommendedName>
        <fullName evidence="4">Secreted protein</fullName>
    </recommendedName>
</protein>
<dbReference type="EMBL" id="CP094970">
    <property type="protein sequence ID" value="UYM04204.1"/>
    <property type="molecule type" value="Genomic_DNA"/>
</dbReference>
<gene>
    <name evidence="2" type="ORF">L0C25_16865</name>
</gene>
<evidence type="ECO:0000313" key="3">
    <source>
        <dbReference type="Proteomes" id="UP001164390"/>
    </source>
</evidence>
<sequence>MLRGVTVALVAALTFSVTTTAAHGADPSQDRAETAGDATAKRWHITGHWQGKRDNTLGFYMRTQLRIKRNDAGRLSGTAVYRSTSDGSVLCRTKLRFLKRTKTGWRVFRERAWFDSGNCGNGRTRVHKWPKNRLQVYWFDGSGIREKGRLHRP</sequence>
<evidence type="ECO:0008006" key="4">
    <source>
        <dbReference type="Google" id="ProtNLM"/>
    </source>
</evidence>
<accession>A0AA46TG25</accession>